<dbReference type="PANTHER" id="PTHR46602:SF1">
    <property type="entry name" value="PROTEIN SUPPRESSOR OF GENE SILENCING 3"/>
    <property type="match status" value="1"/>
</dbReference>
<dbReference type="InParanoid" id="A0A068VIF4"/>
<dbReference type="GO" id="GO:0051607">
    <property type="term" value="P:defense response to virus"/>
    <property type="evidence" value="ECO:0007669"/>
    <property type="project" value="InterPro"/>
</dbReference>
<feature type="region of interest" description="Disordered" evidence="1">
    <location>
        <begin position="25"/>
        <end position="52"/>
    </location>
</feature>
<organism evidence="2 3">
    <name type="scientific">Coffea canephora</name>
    <name type="common">Robusta coffee</name>
    <dbReference type="NCBI Taxonomy" id="49390"/>
    <lineage>
        <taxon>Eukaryota</taxon>
        <taxon>Viridiplantae</taxon>
        <taxon>Streptophyta</taxon>
        <taxon>Embryophyta</taxon>
        <taxon>Tracheophyta</taxon>
        <taxon>Spermatophyta</taxon>
        <taxon>Magnoliopsida</taxon>
        <taxon>eudicotyledons</taxon>
        <taxon>Gunneridae</taxon>
        <taxon>Pentapetalae</taxon>
        <taxon>asterids</taxon>
        <taxon>lamiids</taxon>
        <taxon>Gentianales</taxon>
        <taxon>Rubiaceae</taxon>
        <taxon>Ixoroideae</taxon>
        <taxon>Gardenieae complex</taxon>
        <taxon>Bertiereae - Coffeeae clade</taxon>
        <taxon>Coffeeae</taxon>
        <taxon>Coffea</taxon>
    </lineage>
</organism>
<sequence>MDYQEQFFKEQIKVIYEARDAKEDDFEKIQQEQREKITQQSHANPSSAEDPRVMAEAIAKSIKLQDKEMEEFVSQREKLMKSHEERMSEMKSRHLQEELALKRRHWEEEVAVEEEFNIEESKLMEKYMPAELRAGQ</sequence>
<reference evidence="3" key="1">
    <citation type="journal article" date="2014" name="Science">
        <title>The coffee genome provides insight into the convergent evolution of caffeine biosynthesis.</title>
        <authorList>
            <person name="Denoeud F."/>
            <person name="Carretero-Paulet L."/>
            <person name="Dereeper A."/>
            <person name="Droc G."/>
            <person name="Guyot R."/>
            <person name="Pietrella M."/>
            <person name="Zheng C."/>
            <person name="Alberti A."/>
            <person name="Anthony F."/>
            <person name="Aprea G."/>
            <person name="Aury J.M."/>
            <person name="Bento P."/>
            <person name="Bernard M."/>
            <person name="Bocs S."/>
            <person name="Campa C."/>
            <person name="Cenci A."/>
            <person name="Combes M.C."/>
            <person name="Crouzillat D."/>
            <person name="Da Silva C."/>
            <person name="Daddiego L."/>
            <person name="De Bellis F."/>
            <person name="Dussert S."/>
            <person name="Garsmeur O."/>
            <person name="Gayraud T."/>
            <person name="Guignon V."/>
            <person name="Jahn K."/>
            <person name="Jamilloux V."/>
            <person name="Joet T."/>
            <person name="Labadie K."/>
            <person name="Lan T."/>
            <person name="Leclercq J."/>
            <person name="Lepelley M."/>
            <person name="Leroy T."/>
            <person name="Li L.T."/>
            <person name="Librado P."/>
            <person name="Lopez L."/>
            <person name="Munoz A."/>
            <person name="Noel B."/>
            <person name="Pallavicini A."/>
            <person name="Perrotta G."/>
            <person name="Poncet V."/>
            <person name="Pot D."/>
            <person name="Priyono X."/>
            <person name="Rigoreau M."/>
            <person name="Rouard M."/>
            <person name="Rozas J."/>
            <person name="Tranchant-Dubreuil C."/>
            <person name="VanBuren R."/>
            <person name="Zhang Q."/>
            <person name="Andrade A.C."/>
            <person name="Argout X."/>
            <person name="Bertrand B."/>
            <person name="de Kochko A."/>
            <person name="Graziosi G."/>
            <person name="Henry R.J."/>
            <person name="Jayarama X."/>
            <person name="Ming R."/>
            <person name="Nagai C."/>
            <person name="Rounsley S."/>
            <person name="Sankoff D."/>
            <person name="Giuliano G."/>
            <person name="Albert V.A."/>
            <person name="Wincker P."/>
            <person name="Lashermes P."/>
        </authorList>
    </citation>
    <scope>NUCLEOTIDE SEQUENCE [LARGE SCALE GENOMIC DNA]</scope>
    <source>
        <strain evidence="3">cv. DH200-94</strain>
    </source>
</reference>
<accession>A0A068VIF4</accession>
<feature type="compositionally biased region" description="Polar residues" evidence="1">
    <location>
        <begin position="38"/>
        <end position="47"/>
    </location>
</feature>
<evidence type="ECO:0000313" key="2">
    <source>
        <dbReference type="EMBL" id="CDP20354.1"/>
    </source>
</evidence>
<dbReference type="Proteomes" id="UP000295252">
    <property type="component" value="Unassembled WGS sequence"/>
</dbReference>
<dbReference type="InterPro" id="IPR044287">
    <property type="entry name" value="SGS3"/>
</dbReference>
<dbReference type="OrthoDB" id="1936239at2759"/>
<gene>
    <name evidence="2" type="ORF">GSCOC_T00002148001</name>
</gene>
<name>A0A068VIF4_COFCA</name>
<keyword evidence="3" id="KW-1185">Reference proteome</keyword>
<proteinExistence type="predicted"/>
<protein>
    <submittedName>
        <fullName evidence="2">DH200=94 genomic scaffold, scaffold_1124</fullName>
    </submittedName>
</protein>
<dbReference type="STRING" id="49390.A0A068VIF4"/>
<dbReference type="GO" id="GO:0031047">
    <property type="term" value="P:regulatory ncRNA-mediated gene silencing"/>
    <property type="evidence" value="ECO:0007669"/>
    <property type="project" value="InterPro"/>
</dbReference>
<dbReference type="PANTHER" id="PTHR46602">
    <property type="entry name" value="PROTEIN SUPPRESSOR OF GENE SILENCING 3"/>
    <property type="match status" value="1"/>
</dbReference>
<dbReference type="EMBL" id="HG740208">
    <property type="protein sequence ID" value="CDP20354.1"/>
    <property type="molecule type" value="Genomic_DNA"/>
</dbReference>
<dbReference type="AlphaFoldDB" id="A0A068VIF4"/>
<feature type="compositionally biased region" description="Basic and acidic residues" evidence="1">
    <location>
        <begin position="25"/>
        <end position="37"/>
    </location>
</feature>
<evidence type="ECO:0000256" key="1">
    <source>
        <dbReference type="SAM" id="MobiDB-lite"/>
    </source>
</evidence>
<evidence type="ECO:0000313" key="3">
    <source>
        <dbReference type="Proteomes" id="UP000295252"/>
    </source>
</evidence>
<dbReference type="Gramene" id="CDP20354">
    <property type="protein sequence ID" value="CDP20354"/>
    <property type="gene ID" value="GSCOC_T00002148001"/>
</dbReference>
<dbReference type="PhylomeDB" id="A0A068VIF4"/>